<feature type="compositionally biased region" description="Low complexity" evidence="1">
    <location>
        <begin position="244"/>
        <end position="260"/>
    </location>
</feature>
<reference evidence="2 3" key="1">
    <citation type="journal article" date="2013" name="PLoS Genet.">
        <title>Distinctive expansion of potential virulence genes in the genome of the oomycete fish pathogen Saprolegnia parasitica.</title>
        <authorList>
            <person name="Jiang R.H."/>
            <person name="de Bruijn I."/>
            <person name="Haas B.J."/>
            <person name="Belmonte R."/>
            <person name="Lobach L."/>
            <person name="Christie J."/>
            <person name="van den Ackerveken G."/>
            <person name="Bottin A."/>
            <person name="Bulone V."/>
            <person name="Diaz-Moreno S.M."/>
            <person name="Dumas B."/>
            <person name="Fan L."/>
            <person name="Gaulin E."/>
            <person name="Govers F."/>
            <person name="Grenville-Briggs L.J."/>
            <person name="Horner N.R."/>
            <person name="Levin J.Z."/>
            <person name="Mammella M."/>
            <person name="Meijer H.J."/>
            <person name="Morris P."/>
            <person name="Nusbaum C."/>
            <person name="Oome S."/>
            <person name="Phillips A.J."/>
            <person name="van Rooyen D."/>
            <person name="Rzeszutek E."/>
            <person name="Saraiva M."/>
            <person name="Secombes C.J."/>
            <person name="Seidl M.F."/>
            <person name="Snel B."/>
            <person name="Stassen J.H."/>
            <person name="Sykes S."/>
            <person name="Tripathy S."/>
            <person name="van den Berg H."/>
            <person name="Vega-Arreguin J.C."/>
            <person name="Wawra S."/>
            <person name="Young S.K."/>
            <person name="Zeng Q."/>
            <person name="Dieguez-Uribeondo J."/>
            <person name="Russ C."/>
            <person name="Tyler B.M."/>
            <person name="van West P."/>
        </authorList>
    </citation>
    <scope>NUCLEOTIDE SEQUENCE [LARGE SCALE GENOMIC DNA]</scope>
    <source>
        <strain evidence="2 3">CBS 223.65</strain>
    </source>
</reference>
<feature type="compositionally biased region" description="Polar residues" evidence="1">
    <location>
        <begin position="72"/>
        <end position="83"/>
    </location>
</feature>
<feature type="compositionally biased region" description="Basic and acidic residues" evidence="1">
    <location>
        <begin position="312"/>
        <end position="328"/>
    </location>
</feature>
<gene>
    <name evidence="2" type="ORF">SPRG_03142</name>
</gene>
<evidence type="ECO:0000313" key="3">
    <source>
        <dbReference type="Proteomes" id="UP000030745"/>
    </source>
</evidence>
<sequence>MATRGSTSSYDEAASFLPKSRSTLVEELTAKYMGEAAMRPRETLPPTTSGTSLSFHESSLHYAPSYEPPSPLTTSSASEPNPSYIATIQPSSASEVAAADHVVHRLVQDAYRAIDEMKQAHQVLFNNDTMPQRYDSILAEAAATSVEKATRALTRARDHFRDFCSVATQFARDDPITSSSSTHEPTCTTETRSQADRYVPSELRESPSRTASTESWSTPRHESMSFDARDTSAQTEYKPSVAFAQQRAPAASPTQPATTTEGRNSMFADFDRKMQEIRMSLSAIASREPYTGGNTRDAAPPVETPQPNYRGSFEEYLKEFKRDLHQERGYGQGSPSMDKYKASSDRP</sequence>
<dbReference type="OMA" id="YRAIDEM"/>
<feature type="compositionally biased region" description="Basic and acidic residues" evidence="1">
    <location>
        <begin position="219"/>
        <end position="230"/>
    </location>
</feature>
<dbReference type="GeneID" id="24125671"/>
<feature type="region of interest" description="Disordered" evidence="1">
    <location>
        <begin position="174"/>
        <end position="264"/>
    </location>
</feature>
<dbReference type="VEuPathDB" id="FungiDB:SPRG_03142"/>
<feature type="compositionally biased region" description="Low complexity" evidence="1">
    <location>
        <begin position="44"/>
        <end position="54"/>
    </location>
</feature>
<evidence type="ECO:0000256" key="1">
    <source>
        <dbReference type="SAM" id="MobiDB-lite"/>
    </source>
</evidence>
<dbReference type="Proteomes" id="UP000030745">
    <property type="component" value="Unassembled WGS sequence"/>
</dbReference>
<name>A0A067CZH2_SAPPC</name>
<dbReference type="OrthoDB" id="70089at2759"/>
<feature type="compositionally biased region" description="Basic and acidic residues" evidence="1">
    <location>
        <begin position="338"/>
        <end position="347"/>
    </location>
</feature>
<keyword evidence="3" id="KW-1185">Reference proteome</keyword>
<dbReference type="RefSeq" id="XP_012197125.1">
    <property type="nucleotide sequence ID" value="XM_012341735.1"/>
</dbReference>
<feature type="region of interest" description="Disordered" evidence="1">
    <location>
        <begin position="283"/>
        <end position="347"/>
    </location>
</feature>
<feature type="compositionally biased region" description="Polar residues" evidence="1">
    <location>
        <begin position="208"/>
        <end position="218"/>
    </location>
</feature>
<organism evidence="2 3">
    <name type="scientific">Saprolegnia parasitica (strain CBS 223.65)</name>
    <dbReference type="NCBI Taxonomy" id="695850"/>
    <lineage>
        <taxon>Eukaryota</taxon>
        <taxon>Sar</taxon>
        <taxon>Stramenopiles</taxon>
        <taxon>Oomycota</taxon>
        <taxon>Saprolegniomycetes</taxon>
        <taxon>Saprolegniales</taxon>
        <taxon>Saprolegniaceae</taxon>
        <taxon>Saprolegnia</taxon>
    </lineage>
</organism>
<evidence type="ECO:0000313" key="2">
    <source>
        <dbReference type="EMBL" id="KDO31926.1"/>
    </source>
</evidence>
<accession>A0A067CZH2</accession>
<dbReference type="KEGG" id="spar:SPRG_03142"/>
<dbReference type="EMBL" id="KK583196">
    <property type="protein sequence ID" value="KDO31926.1"/>
    <property type="molecule type" value="Genomic_DNA"/>
</dbReference>
<feature type="region of interest" description="Disordered" evidence="1">
    <location>
        <begin position="34"/>
        <end position="83"/>
    </location>
</feature>
<protein>
    <submittedName>
        <fullName evidence="2">Uncharacterized protein</fullName>
    </submittedName>
</protein>
<dbReference type="AlphaFoldDB" id="A0A067CZH2"/>
<feature type="compositionally biased region" description="Polar residues" evidence="1">
    <location>
        <begin position="176"/>
        <end position="192"/>
    </location>
</feature>
<proteinExistence type="predicted"/>